<organism evidence="9 11">
    <name type="scientific">Aerococcus christensenii</name>
    <dbReference type="NCBI Taxonomy" id="87541"/>
    <lineage>
        <taxon>Bacteria</taxon>
        <taxon>Bacillati</taxon>
        <taxon>Bacillota</taxon>
        <taxon>Bacilli</taxon>
        <taxon>Lactobacillales</taxon>
        <taxon>Aerococcaceae</taxon>
        <taxon>Aerococcus</taxon>
    </lineage>
</organism>
<dbReference type="GO" id="GO:0018104">
    <property type="term" value="P:peptidoglycan-protein cross-linking"/>
    <property type="evidence" value="ECO:0007669"/>
    <property type="project" value="TreeGrafter"/>
</dbReference>
<comment type="pathway">
    <text evidence="1 6">Cell wall biogenesis; peptidoglycan biosynthesis.</text>
</comment>
<keyword evidence="4 6" id="KW-0573">Peptidoglycan synthesis</keyword>
<dbReference type="Gene3D" id="3.10.20.800">
    <property type="match status" value="1"/>
</dbReference>
<evidence type="ECO:0000256" key="5">
    <source>
        <dbReference type="ARBA" id="ARBA00023316"/>
    </source>
</evidence>
<dbReference type="InterPro" id="IPR038063">
    <property type="entry name" value="Transpep_catalytic_dom"/>
</dbReference>
<dbReference type="EMBL" id="LSCQ01000038">
    <property type="protein sequence ID" value="KXB36750.1"/>
    <property type="molecule type" value="Genomic_DNA"/>
</dbReference>
<dbReference type="InterPro" id="IPR050979">
    <property type="entry name" value="LD-transpeptidase"/>
</dbReference>
<gene>
    <name evidence="10" type="ORF">CYJ27_07305</name>
    <name evidence="9" type="ORF">HMPREF3187_00721</name>
</gene>
<evidence type="ECO:0000259" key="8">
    <source>
        <dbReference type="PROSITE" id="PS52029"/>
    </source>
</evidence>
<dbReference type="EMBL" id="PKGZ01000007">
    <property type="protein sequence ID" value="PKY90897.1"/>
    <property type="molecule type" value="Genomic_DNA"/>
</dbReference>
<protein>
    <recommendedName>
        <fullName evidence="8">L,D-TPase catalytic domain-containing protein</fullName>
    </recommendedName>
</protein>
<dbReference type="Proteomes" id="UP000070422">
    <property type="component" value="Unassembled WGS sequence"/>
</dbReference>
<accession>A0A133Y0N0</accession>
<dbReference type="Pfam" id="PF03734">
    <property type="entry name" value="YkuD"/>
    <property type="match status" value="1"/>
</dbReference>
<sequence length="470" mass="52628">MVMNTKKGWLFKTSLAIVGVLVIGYFAGCYYYHDHFLAHTQIAGINIGRMTPQKASDHVQKDLDQKTVTLTEAGKVLKEVKPSQYGLNAEIKGSLDQALAQQNKWKWPLSIVPSAHTQIQLQFNEAQKGKMVDLLKELGINNKKRPASENARLVKNKKGNQLKIEPEKDGKQVSPERLGEALAEALSQVKNTVALEQAYQLAEIRQDDPSLTQKITDYQKVIGSDVKLLVEDKEYPIKKEDIQDWVLFDNQLKMTVDKKKISAYLKNLNQKIAGLLIPHEFQSTLSGQVTIVPGIYGWHIDRDKAVDQVAEAVLSGEGKTFEPAIAGKGYKVPNFFGDTYIEVDIPHQKLFFYEKGEKTLETDVITGQDKSPTVPGANEIWNMQSPSVLKANSPITGIPYAQPVDYWMAFDYHAEGIHDAQWQPAFGGQLYRNMAGSYGCVNTSIKIMPTIYSKSYIGLPVIIFNEESLH</sequence>
<keyword evidence="7" id="KW-0472">Membrane</keyword>
<reference evidence="10 12" key="2">
    <citation type="submission" date="2017-12" db="EMBL/GenBank/DDBJ databases">
        <title>Phylogenetic diversity of female urinary microbiome.</title>
        <authorList>
            <person name="Thomas-White K."/>
            <person name="Wolfe A.J."/>
        </authorList>
    </citation>
    <scope>NUCLEOTIDE SEQUENCE [LARGE SCALE GENOMIC DNA]</scope>
    <source>
        <strain evidence="10 12">UMB0844</strain>
    </source>
</reference>
<name>A0A133Y0N0_9LACT</name>
<proteinExistence type="predicted"/>
<evidence type="ECO:0000256" key="6">
    <source>
        <dbReference type="PROSITE-ProRule" id="PRU01373"/>
    </source>
</evidence>
<dbReference type="GO" id="GO:0016740">
    <property type="term" value="F:transferase activity"/>
    <property type="evidence" value="ECO:0007669"/>
    <property type="project" value="UniProtKB-KW"/>
</dbReference>
<dbReference type="PATRIC" id="fig|87541.4.peg.720"/>
<dbReference type="SUPFAM" id="SSF141523">
    <property type="entry name" value="L,D-transpeptidase catalytic domain-like"/>
    <property type="match status" value="1"/>
</dbReference>
<feature type="domain" description="L,D-TPase catalytic" evidence="8">
    <location>
        <begin position="339"/>
        <end position="464"/>
    </location>
</feature>
<keyword evidence="3 6" id="KW-0133">Cell shape</keyword>
<evidence type="ECO:0000256" key="2">
    <source>
        <dbReference type="ARBA" id="ARBA00022679"/>
    </source>
</evidence>
<feature type="active site" description="Nucleophile" evidence="6">
    <location>
        <position position="440"/>
    </location>
</feature>
<keyword evidence="2" id="KW-0808">Transferase</keyword>
<evidence type="ECO:0000313" key="12">
    <source>
        <dbReference type="Proteomes" id="UP000234775"/>
    </source>
</evidence>
<keyword evidence="5 6" id="KW-0961">Cell wall biogenesis/degradation</keyword>
<dbReference type="InterPro" id="IPR005490">
    <property type="entry name" value="LD_TPept_cat_dom"/>
</dbReference>
<evidence type="ECO:0000313" key="11">
    <source>
        <dbReference type="Proteomes" id="UP000070422"/>
    </source>
</evidence>
<keyword evidence="12" id="KW-1185">Reference proteome</keyword>
<dbReference type="Gene3D" id="2.40.440.10">
    <property type="entry name" value="L,D-transpeptidase catalytic domain-like"/>
    <property type="match status" value="1"/>
</dbReference>
<dbReference type="GO" id="GO:0071555">
    <property type="term" value="P:cell wall organization"/>
    <property type="evidence" value="ECO:0007669"/>
    <property type="project" value="UniProtKB-UniRule"/>
</dbReference>
<dbReference type="UniPathway" id="UPA00219"/>
<evidence type="ECO:0000256" key="4">
    <source>
        <dbReference type="ARBA" id="ARBA00022984"/>
    </source>
</evidence>
<dbReference type="GO" id="GO:0008360">
    <property type="term" value="P:regulation of cell shape"/>
    <property type="evidence" value="ECO:0007669"/>
    <property type="project" value="UniProtKB-UniRule"/>
</dbReference>
<dbReference type="GO" id="GO:0005576">
    <property type="term" value="C:extracellular region"/>
    <property type="evidence" value="ECO:0007669"/>
    <property type="project" value="TreeGrafter"/>
</dbReference>
<evidence type="ECO:0000313" key="9">
    <source>
        <dbReference type="EMBL" id="KXB36750.1"/>
    </source>
</evidence>
<dbReference type="InterPro" id="IPR022029">
    <property type="entry name" value="YoaR-like_PG-bd"/>
</dbReference>
<keyword evidence="7" id="KW-1133">Transmembrane helix</keyword>
<reference evidence="9 11" key="1">
    <citation type="submission" date="2016-01" db="EMBL/GenBank/DDBJ databases">
        <authorList>
            <person name="Oliw E.H."/>
        </authorList>
    </citation>
    <scope>NUCLEOTIDE SEQUENCE [LARGE SCALE GENOMIC DNA]</scope>
    <source>
        <strain evidence="9 11">KA00635</strain>
    </source>
</reference>
<dbReference type="GO" id="GO:0071972">
    <property type="term" value="F:peptidoglycan L,D-transpeptidase activity"/>
    <property type="evidence" value="ECO:0007669"/>
    <property type="project" value="TreeGrafter"/>
</dbReference>
<evidence type="ECO:0000256" key="3">
    <source>
        <dbReference type="ARBA" id="ARBA00022960"/>
    </source>
</evidence>
<dbReference type="STRING" id="87541.AWM71_04485"/>
<dbReference type="PROSITE" id="PS52029">
    <property type="entry name" value="LD_TPASE"/>
    <property type="match status" value="1"/>
</dbReference>
<dbReference type="Pfam" id="PF12229">
    <property type="entry name" value="PG_binding_4"/>
    <property type="match status" value="1"/>
</dbReference>
<feature type="transmembrane region" description="Helical" evidence="7">
    <location>
        <begin position="9"/>
        <end position="33"/>
    </location>
</feature>
<dbReference type="Proteomes" id="UP000234775">
    <property type="component" value="Unassembled WGS sequence"/>
</dbReference>
<evidence type="ECO:0000313" key="10">
    <source>
        <dbReference type="EMBL" id="PKY90897.1"/>
    </source>
</evidence>
<evidence type="ECO:0000256" key="1">
    <source>
        <dbReference type="ARBA" id="ARBA00004752"/>
    </source>
</evidence>
<dbReference type="SUPFAM" id="SSF143985">
    <property type="entry name" value="L,D-transpeptidase pre-catalytic domain-like"/>
    <property type="match status" value="1"/>
</dbReference>
<evidence type="ECO:0000256" key="7">
    <source>
        <dbReference type="SAM" id="Phobius"/>
    </source>
</evidence>
<dbReference type="AlphaFoldDB" id="A0A133Y0N0"/>
<dbReference type="CDD" id="cd16913">
    <property type="entry name" value="YkuD_like"/>
    <property type="match status" value="1"/>
</dbReference>
<comment type="caution">
    <text evidence="9">The sequence shown here is derived from an EMBL/GenBank/DDBJ whole genome shotgun (WGS) entry which is preliminary data.</text>
</comment>
<dbReference type="OrthoDB" id="3176960at2"/>
<dbReference type="PANTHER" id="PTHR30582:SF33">
    <property type="entry name" value="EXPORTED PROTEIN"/>
    <property type="match status" value="1"/>
</dbReference>
<keyword evidence="7" id="KW-0812">Transmembrane</keyword>
<dbReference type="InterPro" id="IPR038054">
    <property type="entry name" value="LD_TPept-like_central_sf"/>
</dbReference>
<dbReference type="PANTHER" id="PTHR30582">
    <property type="entry name" value="L,D-TRANSPEPTIDASE"/>
    <property type="match status" value="1"/>
</dbReference>
<feature type="active site" description="Proton donor/acceptor" evidence="6">
    <location>
        <position position="418"/>
    </location>
</feature>